<dbReference type="CDD" id="cd06257">
    <property type="entry name" value="DnaJ"/>
    <property type="match status" value="1"/>
</dbReference>
<dbReference type="PANTHER" id="PTHR44873:SF1">
    <property type="entry name" value="DNAJ HOMOLOG SUBFAMILY C MEMBER 30, MITOCHONDRIAL"/>
    <property type="match status" value="1"/>
</dbReference>
<reference evidence="4 5" key="1">
    <citation type="journal article" date="2018" name="Front. Microbiol.">
        <title>Genomic and genetic insights into a cosmopolitan fungus, Paecilomyces variotii (Eurotiales).</title>
        <authorList>
            <person name="Urquhart A.S."/>
            <person name="Mondo S.J."/>
            <person name="Makela M.R."/>
            <person name="Hane J.K."/>
            <person name="Wiebenga A."/>
            <person name="He G."/>
            <person name="Mihaltcheva S."/>
            <person name="Pangilinan J."/>
            <person name="Lipzen A."/>
            <person name="Barry K."/>
            <person name="de Vries R.P."/>
            <person name="Grigoriev I.V."/>
            <person name="Idnurm A."/>
        </authorList>
    </citation>
    <scope>NUCLEOTIDE SEQUENCE [LARGE SCALE GENOMIC DNA]</scope>
    <source>
        <strain evidence="4 5">CBS 101075</strain>
    </source>
</reference>
<dbReference type="PROSITE" id="PS50076">
    <property type="entry name" value="DNAJ_2"/>
    <property type="match status" value="1"/>
</dbReference>
<keyword evidence="2" id="KW-1133">Transmembrane helix</keyword>
<evidence type="ECO:0000259" key="3">
    <source>
        <dbReference type="PROSITE" id="PS50076"/>
    </source>
</evidence>
<feature type="region of interest" description="Disordered" evidence="1">
    <location>
        <begin position="126"/>
        <end position="248"/>
    </location>
</feature>
<dbReference type="InterPro" id="IPR018253">
    <property type="entry name" value="DnaJ_domain_CS"/>
</dbReference>
<dbReference type="Gene3D" id="1.10.287.110">
    <property type="entry name" value="DnaJ domain"/>
    <property type="match status" value="1"/>
</dbReference>
<evidence type="ECO:0000256" key="2">
    <source>
        <dbReference type="SAM" id="Phobius"/>
    </source>
</evidence>
<dbReference type="AlphaFoldDB" id="A0A443HZX4"/>
<dbReference type="InterPro" id="IPR001623">
    <property type="entry name" value="DnaJ_domain"/>
</dbReference>
<evidence type="ECO:0000313" key="5">
    <source>
        <dbReference type="Proteomes" id="UP000283841"/>
    </source>
</evidence>
<feature type="transmembrane region" description="Helical" evidence="2">
    <location>
        <begin position="266"/>
        <end position="292"/>
    </location>
</feature>
<keyword evidence="5" id="KW-1185">Reference proteome</keyword>
<name>A0A443HZX4_BYSSP</name>
<keyword evidence="2" id="KW-0472">Membrane</keyword>
<feature type="compositionally biased region" description="Low complexity" evidence="1">
    <location>
        <begin position="196"/>
        <end position="206"/>
    </location>
</feature>
<dbReference type="EMBL" id="RCNU01000002">
    <property type="protein sequence ID" value="RWQ97362.1"/>
    <property type="molecule type" value="Genomic_DNA"/>
</dbReference>
<protein>
    <submittedName>
        <fullName evidence="4">DnaJ domain protein</fullName>
    </submittedName>
</protein>
<organism evidence="4 5">
    <name type="scientific">Byssochlamys spectabilis</name>
    <name type="common">Paecilomyces variotii</name>
    <dbReference type="NCBI Taxonomy" id="264951"/>
    <lineage>
        <taxon>Eukaryota</taxon>
        <taxon>Fungi</taxon>
        <taxon>Dikarya</taxon>
        <taxon>Ascomycota</taxon>
        <taxon>Pezizomycotina</taxon>
        <taxon>Eurotiomycetes</taxon>
        <taxon>Eurotiomycetidae</taxon>
        <taxon>Eurotiales</taxon>
        <taxon>Thermoascaceae</taxon>
        <taxon>Paecilomyces</taxon>
    </lineage>
</organism>
<dbReference type="GeneID" id="39594610"/>
<sequence>MSPRLRTISSLLSSSPSPSPSSPSPFVNRHSSRRSREYVCAAAFFSTTAPAYAEPNYYEILNVPVTASTAEIKKQFYALSLTHHPDRNRDDPNATARFANISSAYNVLGNSSKRARYDRDHGIIAHNTSSTHSTATPGQHPMGSHSSHGSSLHKSYVGSRPASGLSKRRGPFRGPPPSFYAHGGYGRTGRTGAGAGASSSSSSAARGGAGATSSEEDPTSFINQNPVHHFNARSHFRTQSAEDERRQRRRMRDLGLDVNQNIGGSLLLRFLAVCGILAGAGMTAGMFGIGGGSGSKKVARKKED</sequence>
<dbReference type="PRINTS" id="PR00625">
    <property type="entry name" value="JDOMAIN"/>
</dbReference>
<dbReference type="SUPFAM" id="SSF46565">
    <property type="entry name" value="Chaperone J-domain"/>
    <property type="match status" value="1"/>
</dbReference>
<dbReference type="PANTHER" id="PTHR44873">
    <property type="entry name" value="DNAJ HOMOLOG SUBFAMILY C MEMBER 30, MITOCHONDRIAL"/>
    <property type="match status" value="1"/>
</dbReference>
<evidence type="ECO:0000313" key="4">
    <source>
        <dbReference type="EMBL" id="RWQ97362.1"/>
    </source>
</evidence>
<keyword evidence="2" id="KW-0812">Transmembrane</keyword>
<dbReference type="Pfam" id="PF00226">
    <property type="entry name" value="DnaJ"/>
    <property type="match status" value="1"/>
</dbReference>
<dbReference type="PROSITE" id="PS00636">
    <property type="entry name" value="DNAJ_1"/>
    <property type="match status" value="1"/>
</dbReference>
<dbReference type="SMART" id="SM00271">
    <property type="entry name" value="DnaJ"/>
    <property type="match status" value="1"/>
</dbReference>
<feature type="compositionally biased region" description="Gly residues" evidence="1">
    <location>
        <begin position="183"/>
        <end position="195"/>
    </location>
</feature>
<feature type="region of interest" description="Disordered" evidence="1">
    <location>
        <begin position="1"/>
        <end position="30"/>
    </location>
</feature>
<dbReference type="STRING" id="264951.A0A443HZX4"/>
<dbReference type="Proteomes" id="UP000283841">
    <property type="component" value="Unassembled WGS sequence"/>
</dbReference>
<gene>
    <name evidence="4" type="ORF">C8Q69DRAFT_133263</name>
</gene>
<proteinExistence type="predicted"/>
<feature type="domain" description="J" evidence="3">
    <location>
        <begin position="56"/>
        <end position="121"/>
    </location>
</feature>
<accession>A0A443HZX4</accession>
<evidence type="ECO:0000256" key="1">
    <source>
        <dbReference type="SAM" id="MobiDB-lite"/>
    </source>
</evidence>
<dbReference type="InterPro" id="IPR036869">
    <property type="entry name" value="J_dom_sf"/>
</dbReference>
<feature type="compositionally biased region" description="Low complexity" evidence="1">
    <location>
        <begin position="126"/>
        <end position="136"/>
    </location>
</feature>
<dbReference type="RefSeq" id="XP_028487007.1">
    <property type="nucleotide sequence ID" value="XM_028625333.1"/>
</dbReference>
<dbReference type="VEuPathDB" id="FungiDB:C8Q69DRAFT_133263"/>
<comment type="caution">
    <text evidence="4">The sequence shown here is derived from an EMBL/GenBank/DDBJ whole genome shotgun (WGS) entry which is preliminary data.</text>
</comment>
<dbReference type="InterPro" id="IPR053025">
    <property type="entry name" value="Mito_ATP_Synthase-Asso"/>
</dbReference>